<dbReference type="Pfam" id="PF08031">
    <property type="entry name" value="BBE"/>
    <property type="match status" value="1"/>
</dbReference>
<dbReference type="InterPro" id="IPR020846">
    <property type="entry name" value="MFS_dom"/>
</dbReference>
<keyword evidence="2 5" id="KW-0812">Transmembrane</keyword>
<dbReference type="PANTHER" id="PTHR23508:SF9">
    <property type="entry name" value="CARBOXYLIC ACID TRANSPORT PROTEIN (AFU_ORTHOLOGUE AFUA_2G09450)"/>
    <property type="match status" value="1"/>
</dbReference>
<feature type="domain" description="Major facilitator superfamily (MFS) profile" evidence="6">
    <location>
        <begin position="232"/>
        <end position="652"/>
    </location>
</feature>
<dbReference type="PROSITE" id="PS50850">
    <property type="entry name" value="MFS"/>
    <property type="match status" value="1"/>
</dbReference>
<dbReference type="CDD" id="cd17316">
    <property type="entry name" value="MFS_SV2_like"/>
    <property type="match status" value="1"/>
</dbReference>
<dbReference type="SUPFAM" id="SSF103473">
    <property type="entry name" value="MFS general substrate transporter"/>
    <property type="match status" value="1"/>
</dbReference>
<dbReference type="GO" id="GO:0050660">
    <property type="term" value="F:flavin adenine dinucleotide binding"/>
    <property type="evidence" value="ECO:0007669"/>
    <property type="project" value="InterPro"/>
</dbReference>
<feature type="transmembrane region" description="Helical" evidence="5">
    <location>
        <begin position="554"/>
        <end position="575"/>
    </location>
</feature>
<comment type="subcellular location">
    <subcellularLocation>
        <location evidence="1">Membrane</location>
        <topology evidence="1">Multi-pass membrane protein</topology>
    </subcellularLocation>
</comment>
<dbReference type="Pfam" id="PF07690">
    <property type="entry name" value="MFS_1"/>
    <property type="match status" value="1"/>
</dbReference>
<name>A0AAN7YJ14_9PEZI</name>
<sequence length="694" mass="76101">MINTIAGTPDQYTSNAVELVSGGAVFADAADLYSGVNPAWRKSYCTNIVARGYAPTTSDSEQNAIWADVQAKGRAMQAQAPGTGAYMDEADRLDPDWKVNFYGEHYQRLSEIKQRRDPGGVFYCPTCVGSDGSVEDRSSLSQVSRFYNAYIGKQNRALSLNQHGVYRQGSRANRERGMANHQTIFRRPVLKWEQRVEITNEYGETRTEWQRPKPLRDPISLLAQLTPSAWLYFVVGFASWSADAFDFHALSIQSTKLAKYYHTDNTQISTAITLTLLLRSVGAAFFGLAGDRYGRKWPVVINMLVLGLLQIATIYSGTFQQFLAVRSLFGLFMGGVYGNAVAMPLENCPLEARGLMSGILQQGYSFGYVCAACANLGVGGATETWKTVFWIAAGLSIGVGLIRIAFPESQQFRERKASEIKSVTPGEFWRETKLMLAKEWKMCVYAIILMSWFNYYSHTSQDSYTTFMKTQKEMGNHDASIASILMKTGACVGGTIIGYLSQWVGRRRAMVGAAIISAFLIPAWVLPTSLGGLSASGFMLQVSCTRLKVRPSHLAILTTFSFFVQGAWGVIPIHLNELSPPAFRSSFPGITYQLGNMISSPSAQIVNALAESHLIVVADGKRVPAYGPVMAIATAIIAIGIAITAAVGPEKRGSKFETVVIGQQTAATYAQDKVSDLEKDDEAVEMETVAEVKR</sequence>
<evidence type="ECO:0000256" key="3">
    <source>
        <dbReference type="ARBA" id="ARBA00022989"/>
    </source>
</evidence>
<dbReference type="InterPro" id="IPR012951">
    <property type="entry name" value="BBE"/>
</dbReference>
<dbReference type="GO" id="GO:0016491">
    <property type="term" value="F:oxidoreductase activity"/>
    <property type="evidence" value="ECO:0007669"/>
    <property type="project" value="InterPro"/>
</dbReference>
<evidence type="ECO:0000313" key="7">
    <source>
        <dbReference type="EMBL" id="KAK5110557.1"/>
    </source>
</evidence>
<dbReference type="GO" id="GO:0046943">
    <property type="term" value="F:carboxylic acid transmembrane transporter activity"/>
    <property type="evidence" value="ECO:0007669"/>
    <property type="project" value="TreeGrafter"/>
</dbReference>
<dbReference type="EMBL" id="JAVRRL010000048">
    <property type="protein sequence ID" value="KAK5110557.1"/>
    <property type="molecule type" value="Genomic_DNA"/>
</dbReference>
<dbReference type="AlphaFoldDB" id="A0AAN7YJ14"/>
<feature type="transmembrane region" description="Helical" evidence="5">
    <location>
        <begin position="323"/>
        <end position="342"/>
    </location>
</feature>
<feature type="transmembrane region" description="Helical" evidence="5">
    <location>
        <begin position="625"/>
        <end position="647"/>
    </location>
</feature>
<feature type="transmembrane region" description="Helical" evidence="5">
    <location>
        <begin position="219"/>
        <end position="240"/>
    </location>
</feature>
<gene>
    <name evidence="7" type="ORF">LTR62_005749</name>
</gene>
<accession>A0AAN7YJ14</accession>
<dbReference type="InterPro" id="IPR036259">
    <property type="entry name" value="MFS_trans_sf"/>
</dbReference>
<reference evidence="7" key="1">
    <citation type="submission" date="2023-08" db="EMBL/GenBank/DDBJ databases">
        <title>Black Yeasts Isolated from many extreme environments.</title>
        <authorList>
            <person name="Coleine C."/>
            <person name="Stajich J.E."/>
            <person name="Selbmann L."/>
        </authorList>
    </citation>
    <scope>NUCLEOTIDE SEQUENCE</scope>
    <source>
        <strain evidence="7">CCFEE 5401</strain>
    </source>
</reference>
<dbReference type="Gene3D" id="1.20.1250.20">
    <property type="entry name" value="MFS general substrate transporter like domains"/>
    <property type="match status" value="2"/>
</dbReference>
<proteinExistence type="predicted"/>
<dbReference type="GO" id="GO:0005886">
    <property type="term" value="C:plasma membrane"/>
    <property type="evidence" value="ECO:0007669"/>
    <property type="project" value="TreeGrafter"/>
</dbReference>
<evidence type="ECO:0000256" key="5">
    <source>
        <dbReference type="SAM" id="Phobius"/>
    </source>
</evidence>
<feature type="transmembrane region" description="Helical" evidence="5">
    <location>
        <begin position="268"/>
        <end position="290"/>
    </location>
</feature>
<keyword evidence="4 5" id="KW-0472">Membrane</keyword>
<evidence type="ECO:0000256" key="4">
    <source>
        <dbReference type="ARBA" id="ARBA00023136"/>
    </source>
</evidence>
<dbReference type="InterPro" id="IPR011701">
    <property type="entry name" value="MFS"/>
</dbReference>
<feature type="transmembrane region" description="Helical" evidence="5">
    <location>
        <begin position="297"/>
        <end position="317"/>
    </location>
</feature>
<feature type="transmembrane region" description="Helical" evidence="5">
    <location>
        <begin position="363"/>
        <end position="382"/>
    </location>
</feature>
<dbReference type="InterPro" id="IPR016169">
    <property type="entry name" value="FAD-bd_PCMH_sub2"/>
</dbReference>
<protein>
    <recommendedName>
        <fullName evidence="6">Major facilitator superfamily (MFS) profile domain-containing protein</fullName>
    </recommendedName>
</protein>
<comment type="caution">
    <text evidence="7">The sequence shown here is derived from an EMBL/GenBank/DDBJ whole genome shotgun (WGS) entry which is preliminary data.</text>
</comment>
<organism evidence="7 8">
    <name type="scientific">Meristemomyces frigidus</name>
    <dbReference type="NCBI Taxonomy" id="1508187"/>
    <lineage>
        <taxon>Eukaryota</taxon>
        <taxon>Fungi</taxon>
        <taxon>Dikarya</taxon>
        <taxon>Ascomycota</taxon>
        <taxon>Pezizomycotina</taxon>
        <taxon>Dothideomycetes</taxon>
        <taxon>Dothideomycetidae</taxon>
        <taxon>Mycosphaerellales</taxon>
        <taxon>Teratosphaeriaceae</taxon>
        <taxon>Meristemomyces</taxon>
    </lineage>
</organism>
<dbReference type="Gene3D" id="3.40.462.20">
    <property type="match status" value="1"/>
</dbReference>
<evidence type="ECO:0000313" key="8">
    <source>
        <dbReference type="Proteomes" id="UP001310890"/>
    </source>
</evidence>
<evidence type="ECO:0000259" key="6">
    <source>
        <dbReference type="PROSITE" id="PS50850"/>
    </source>
</evidence>
<keyword evidence="3 5" id="KW-1133">Transmembrane helix</keyword>
<evidence type="ECO:0000256" key="2">
    <source>
        <dbReference type="ARBA" id="ARBA00022692"/>
    </source>
</evidence>
<dbReference type="PANTHER" id="PTHR23508">
    <property type="entry name" value="CARBOXYLIC ACID TRANSPORTER PROTEIN HOMOLOG"/>
    <property type="match status" value="1"/>
</dbReference>
<dbReference type="Gene3D" id="3.30.465.10">
    <property type="match status" value="1"/>
</dbReference>
<feature type="transmembrane region" description="Helical" evidence="5">
    <location>
        <begin position="509"/>
        <end position="533"/>
    </location>
</feature>
<dbReference type="Proteomes" id="UP001310890">
    <property type="component" value="Unassembled WGS sequence"/>
</dbReference>
<dbReference type="FunFam" id="1.20.1250.20:FF:000395">
    <property type="entry name" value="Carboxylic acid transporter protein homolog"/>
    <property type="match status" value="1"/>
</dbReference>
<feature type="transmembrane region" description="Helical" evidence="5">
    <location>
        <begin position="388"/>
        <end position="406"/>
    </location>
</feature>
<evidence type="ECO:0000256" key="1">
    <source>
        <dbReference type="ARBA" id="ARBA00004141"/>
    </source>
</evidence>